<evidence type="ECO:0000256" key="5">
    <source>
        <dbReference type="ARBA" id="ARBA00022481"/>
    </source>
</evidence>
<evidence type="ECO:0000256" key="11">
    <source>
        <dbReference type="SAM" id="Phobius"/>
    </source>
</evidence>
<feature type="compositionally biased region" description="Polar residues" evidence="10">
    <location>
        <begin position="219"/>
        <end position="229"/>
    </location>
</feature>
<gene>
    <name evidence="12" type="primary">epsJ</name>
    <name evidence="12" type="ORF">GCM10017161_36620</name>
</gene>
<comment type="subcellular location">
    <subcellularLocation>
        <location evidence="1">Cell inner membrane</location>
        <topology evidence="1">Single-pass membrane protein</topology>
    </subcellularLocation>
</comment>
<evidence type="ECO:0000256" key="10">
    <source>
        <dbReference type="SAM" id="MobiDB-lite"/>
    </source>
</evidence>
<dbReference type="Proteomes" id="UP000623842">
    <property type="component" value="Unassembled WGS sequence"/>
</dbReference>
<dbReference type="Pfam" id="PF07963">
    <property type="entry name" value="N_methyl"/>
    <property type="match status" value="1"/>
</dbReference>
<protein>
    <recommendedName>
        <fullName evidence="3">Type II secretion system protein J</fullName>
    </recommendedName>
</protein>
<reference evidence="12" key="2">
    <citation type="submission" date="2020-09" db="EMBL/GenBank/DDBJ databases">
        <authorList>
            <person name="Sun Q."/>
            <person name="Kim S."/>
        </authorList>
    </citation>
    <scope>NUCLEOTIDE SEQUENCE</scope>
    <source>
        <strain evidence="12">KCTC 42731</strain>
    </source>
</reference>
<evidence type="ECO:0000256" key="4">
    <source>
        <dbReference type="ARBA" id="ARBA00022475"/>
    </source>
</evidence>
<evidence type="ECO:0000256" key="3">
    <source>
        <dbReference type="ARBA" id="ARBA00021539"/>
    </source>
</evidence>
<dbReference type="Pfam" id="PF11612">
    <property type="entry name" value="T2SSJ"/>
    <property type="match status" value="1"/>
</dbReference>
<comment type="similarity">
    <text evidence="2">Belongs to the GSP J family.</text>
</comment>
<feature type="transmembrane region" description="Helical" evidence="11">
    <location>
        <begin position="6"/>
        <end position="31"/>
    </location>
</feature>
<comment type="caution">
    <text evidence="12">The sequence shown here is derived from an EMBL/GenBank/DDBJ whole genome shotgun (WGS) entry which is preliminary data.</text>
</comment>
<dbReference type="Gene3D" id="3.10.610.10">
    <property type="entry name" value="GSPII I/J protein-like"/>
    <property type="match status" value="1"/>
</dbReference>
<dbReference type="GO" id="GO:0015627">
    <property type="term" value="C:type II protein secretion system complex"/>
    <property type="evidence" value="ECO:0007669"/>
    <property type="project" value="InterPro"/>
</dbReference>
<evidence type="ECO:0000256" key="7">
    <source>
        <dbReference type="ARBA" id="ARBA00022692"/>
    </source>
</evidence>
<reference evidence="12" key="1">
    <citation type="journal article" date="2014" name="Int. J. Syst. Evol. Microbiol.">
        <title>Complete genome sequence of Corynebacterium casei LMG S-19264T (=DSM 44701T), isolated from a smear-ripened cheese.</title>
        <authorList>
            <consortium name="US DOE Joint Genome Institute (JGI-PGF)"/>
            <person name="Walter F."/>
            <person name="Albersmeier A."/>
            <person name="Kalinowski J."/>
            <person name="Ruckert C."/>
        </authorList>
    </citation>
    <scope>NUCLEOTIDE SEQUENCE</scope>
    <source>
        <strain evidence="12">KCTC 42731</strain>
    </source>
</reference>
<dbReference type="InterPro" id="IPR010055">
    <property type="entry name" value="T2SS_protein-GspJ"/>
</dbReference>
<dbReference type="InterPro" id="IPR012902">
    <property type="entry name" value="N_methyl_site"/>
</dbReference>
<keyword evidence="8 11" id="KW-1133">Transmembrane helix</keyword>
<dbReference type="PANTHER" id="PTHR39583">
    <property type="entry name" value="TYPE II SECRETION SYSTEM PROTEIN J-RELATED"/>
    <property type="match status" value="1"/>
</dbReference>
<organism evidence="12 13">
    <name type="scientific">Thalassotalea marina</name>
    <dbReference type="NCBI Taxonomy" id="1673741"/>
    <lineage>
        <taxon>Bacteria</taxon>
        <taxon>Pseudomonadati</taxon>
        <taxon>Pseudomonadota</taxon>
        <taxon>Gammaproteobacteria</taxon>
        <taxon>Alteromonadales</taxon>
        <taxon>Colwelliaceae</taxon>
        <taxon>Thalassotalea</taxon>
    </lineage>
</organism>
<dbReference type="AlphaFoldDB" id="A0A919EPG7"/>
<dbReference type="GO" id="GO:0015628">
    <property type="term" value="P:protein secretion by the type II secretion system"/>
    <property type="evidence" value="ECO:0007669"/>
    <property type="project" value="InterPro"/>
</dbReference>
<evidence type="ECO:0000256" key="2">
    <source>
        <dbReference type="ARBA" id="ARBA00011084"/>
    </source>
</evidence>
<accession>A0A919EPG7</accession>
<keyword evidence="9 11" id="KW-0472">Membrane</keyword>
<evidence type="ECO:0000313" key="12">
    <source>
        <dbReference type="EMBL" id="GHG03928.1"/>
    </source>
</evidence>
<keyword evidence="13" id="KW-1185">Reference proteome</keyword>
<dbReference type="PANTHER" id="PTHR39583:SF2">
    <property type="entry name" value="TYPE II SECRETION SYSTEM PROTEIN J"/>
    <property type="match status" value="1"/>
</dbReference>
<keyword evidence="5" id="KW-0488">Methylation</keyword>
<keyword evidence="4" id="KW-1003">Cell membrane</keyword>
<dbReference type="PROSITE" id="PS00409">
    <property type="entry name" value="PROKAR_NTER_METHYL"/>
    <property type="match status" value="1"/>
</dbReference>
<name>A0A919EPG7_9GAMM</name>
<dbReference type="GO" id="GO:0005886">
    <property type="term" value="C:plasma membrane"/>
    <property type="evidence" value="ECO:0007669"/>
    <property type="project" value="UniProtKB-SubCell"/>
</dbReference>
<dbReference type="NCBIfam" id="TIGR02532">
    <property type="entry name" value="IV_pilin_GFxxxE"/>
    <property type="match status" value="1"/>
</dbReference>
<dbReference type="InterPro" id="IPR045584">
    <property type="entry name" value="Pilin-like"/>
</dbReference>
<dbReference type="EMBL" id="BNCK01000010">
    <property type="protein sequence ID" value="GHG03928.1"/>
    <property type="molecule type" value="Genomic_DNA"/>
</dbReference>
<evidence type="ECO:0000256" key="6">
    <source>
        <dbReference type="ARBA" id="ARBA00022519"/>
    </source>
</evidence>
<dbReference type="InterPro" id="IPR051621">
    <property type="entry name" value="T2SS_protein_J"/>
</dbReference>
<keyword evidence="7 11" id="KW-0812">Transmembrane</keyword>
<sequence length="229" mass="26048">MSGFTLIEVLLATAIFAVISLASFSVLDGVIKTKDGVESKQAQLNEIQRAWLIIERDLLQIAWRSMRVEGESPSTNYLYASQDSYDDSDQWLSFVRAGWSNPNLVLPRSDLQAVAYRIKEENFQRLHFNFVDAVVGEEPKIRELIKGVEQMQVQYYVDNKWQEQLPTGAWPAAIDFKLTIKGVGEVNRKFIIAEKPSPITQKQNERSNDGNDQPENREQQNTNTGEALP</sequence>
<proteinExistence type="inferred from homology"/>
<dbReference type="SUPFAM" id="SSF54523">
    <property type="entry name" value="Pili subunits"/>
    <property type="match status" value="1"/>
</dbReference>
<dbReference type="NCBIfam" id="TIGR01711">
    <property type="entry name" value="gspJ"/>
    <property type="match status" value="1"/>
</dbReference>
<evidence type="ECO:0000256" key="9">
    <source>
        <dbReference type="ARBA" id="ARBA00023136"/>
    </source>
</evidence>
<dbReference type="Gene3D" id="2.10.70.20">
    <property type="entry name" value="gspk-gspi-gspj complex like domains"/>
    <property type="match status" value="1"/>
</dbReference>
<evidence type="ECO:0000256" key="8">
    <source>
        <dbReference type="ARBA" id="ARBA00022989"/>
    </source>
</evidence>
<feature type="region of interest" description="Disordered" evidence="10">
    <location>
        <begin position="194"/>
        <end position="229"/>
    </location>
</feature>
<keyword evidence="6" id="KW-0997">Cell inner membrane</keyword>
<evidence type="ECO:0000313" key="13">
    <source>
        <dbReference type="Proteomes" id="UP000623842"/>
    </source>
</evidence>
<evidence type="ECO:0000256" key="1">
    <source>
        <dbReference type="ARBA" id="ARBA00004377"/>
    </source>
</evidence>
<feature type="compositionally biased region" description="Basic and acidic residues" evidence="10">
    <location>
        <begin position="203"/>
        <end position="218"/>
    </location>
</feature>